<dbReference type="OrthoDB" id="3783534at2759"/>
<proteinExistence type="predicted"/>
<sequence length="272" mass="30417">MMQQICNSNNADLCKQILASAATVYRPITLRELASLVELPEDMAYDLESIQEIVSLCGSFLTIREDTVYFVHQSAKDFLIAKASKEVFPSGREYIHRNTFSRSLQVLSRTLQRDIYRLDAVGYPTEQIEQLDLDSDPLLTSRYSCVYWVDHLCDSGPVSLASSADNMQDGGAISMFLKEKYLYWLEALGLCKSMSKGVVSMAKLEELMQGRADAALAELVQDASRFIMYHKGAVESSPLQAYMSALLFSPTCSLIRRLLGMKSQIGSRSSQL</sequence>
<organism evidence="2 3">
    <name type="scientific">Zopfia rhizophila CBS 207.26</name>
    <dbReference type="NCBI Taxonomy" id="1314779"/>
    <lineage>
        <taxon>Eukaryota</taxon>
        <taxon>Fungi</taxon>
        <taxon>Dikarya</taxon>
        <taxon>Ascomycota</taxon>
        <taxon>Pezizomycotina</taxon>
        <taxon>Dothideomycetes</taxon>
        <taxon>Dothideomycetes incertae sedis</taxon>
        <taxon>Zopfiaceae</taxon>
        <taxon>Zopfia</taxon>
    </lineage>
</organism>
<accession>A0A6A6EF19</accession>
<feature type="domain" description="GPI inositol-deacylase winged helix" evidence="1">
    <location>
        <begin position="5"/>
        <end position="82"/>
    </location>
</feature>
<keyword evidence="3" id="KW-1185">Reference proteome</keyword>
<dbReference type="Proteomes" id="UP000800200">
    <property type="component" value="Unassembled WGS sequence"/>
</dbReference>
<dbReference type="AlphaFoldDB" id="A0A6A6EF19"/>
<dbReference type="EMBL" id="ML994619">
    <property type="protein sequence ID" value="KAF2190334.1"/>
    <property type="molecule type" value="Genomic_DNA"/>
</dbReference>
<dbReference type="InterPro" id="IPR054471">
    <property type="entry name" value="GPIID_WHD"/>
</dbReference>
<evidence type="ECO:0000313" key="3">
    <source>
        <dbReference type="Proteomes" id="UP000800200"/>
    </source>
</evidence>
<reference evidence="2" key="1">
    <citation type="journal article" date="2020" name="Stud. Mycol.">
        <title>101 Dothideomycetes genomes: a test case for predicting lifestyles and emergence of pathogens.</title>
        <authorList>
            <person name="Haridas S."/>
            <person name="Albert R."/>
            <person name="Binder M."/>
            <person name="Bloem J."/>
            <person name="Labutti K."/>
            <person name="Salamov A."/>
            <person name="Andreopoulos B."/>
            <person name="Baker S."/>
            <person name="Barry K."/>
            <person name="Bills G."/>
            <person name="Bluhm B."/>
            <person name="Cannon C."/>
            <person name="Castanera R."/>
            <person name="Culley D."/>
            <person name="Daum C."/>
            <person name="Ezra D."/>
            <person name="Gonzalez J."/>
            <person name="Henrissat B."/>
            <person name="Kuo A."/>
            <person name="Liang C."/>
            <person name="Lipzen A."/>
            <person name="Lutzoni F."/>
            <person name="Magnuson J."/>
            <person name="Mondo S."/>
            <person name="Nolan M."/>
            <person name="Ohm R."/>
            <person name="Pangilinan J."/>
            <person name="Park H.-J."/>
            <person name="Ramirez L."/>
            <person name="Alfaro M."/>
            <person name="Sun H."/>
            <person name="Tritt A."/>
            <person name="Yoshinaga Y."/>
            <person name="Zwiers L.-H."/>
            <person name="Turgeon B."/>
            <person name="Goodwin S."/>
            <person name="Spatafora J."/>
            <person name="Crous P."/>
            <person name="Grigoriev I."/>
        </authorList>
    </citation>
    <scope>NUCLEOTIDE SEQUENCE</scope>
    <source>
        <strain evidence="2">CBS 207.26</strain>
    </source>
</reference>
<gene>
    <name evidence="2" type="ORF">K469DRAFT_27861</name>
</gene>
<dbReference type="PANTHER" id="PTHR10039:SF15">
    <property type="entry name" value="NACHT DOMAIN-CONTAINING PROTEIN"/>
    <property type="match status" value="1"/>
</dbReference>
<evidence type="ECO:0000259" key="1">
    <source>
        <dbReference type="Pfam" id="PF22939"/>
    </source>
</evidence>
<protein>
    <recommendedName>
        <fullName evidence="1">GPI inositol-deacylase winged helix domain-containing protein</fullName>
    </recommendedName>
</protein>
<evidence type="ECO:0000313" key="2">
    <source>
        <dbReference type="EMBL" id="KAF2190334.1"/>
    </source>
</evidence>
<name>A0A6A6EF19_9PEZI</name>
<dbReference type="PANTHER" id="PTHR10039">
    <property type="entry name" value="AMELOGENIN"/>
    <property type="match status" value="1"/>
</dbReference>
<dbReference type="Pfam" id="PF22939">
    <property type="entry name" value="WHD_GPIID"/>
    <property type="match status" value="1"/>
</dbReference>